<evidence type="ECO:0000256" key="4">
    <source>
        <dbReference type="ARBA" id="ARBA00023242"/>
    </source>
</evidence>
<feature type="compositionally biased region" description="Basic residues" evidence="5">
    <location>
        <begin position="342"/>
        <end position="353"/>
    </location>
</feature>
<feature type="compositionally biased region" description="Basic and acidic residues" evidence="5">
    <location>
        <begin position="206"/>
        <end position="219"/>
    </location>
</feature>
<feature type="compositionally biased region" description="Basic and acidic residues" evidence="5">
    <location>
        <begin position="248"/>
        <end position="262"/>
    </location>
</feature>
<feature type="compositionally biased region" description="Basic and acidic residues" evidence="5">
    <location>
        <begin position="398"/>
        <end position="411"/>
    </location>
</feature>
<name>A0A8J1TS67_OWEFU</name>
<dbReference type="OrthoDB" id="514823at2759"/>
<feature type="compositionally biased region" description="Polar residues" evidence="5">
    <location>
        <begin position="331"/>
        <end position="340"/>
    </location>
</feature>
<organism evidence="6 7">
    <name type="scientific">Owenia fusiformis</name>
    <name type="common">Polychaete worm</name>
    <dbReference type="NCBI Taxonomy" id="6347"/>
    <lineage>
        <taxon>Eukaryota</taxon>
        <taxon>Metazoa</taxon>
        <taxon>Spiralia</taxon>
        <taxon>Lophotrochozoa</taxon>
        <taxon>Annelida</taxon>
        <taxon>Polychaeta</taxon>
        <taxon>Sedentaria</taxon>
        <taxon>Canalipalpata</taxon>
        <taxon>Sabellida</taxon>
        <taxon>Oweniida</taxon>
        <taxon>Oweniidae</taxon>
        <taxon>Owenia</taxon>
    </lineage>
</organism>
<evidence type="ECO:0000313" key="6">
    <source>
        <dbReference type="EMBL" id="CAH1789343.1"/>
    </source>
</evidence>
<feature type="compositionally biased region" description="Polar residues" evidence="5">
    <location>
        <begin position="163"/>
        <end position="172"/>
    </location>
</feature>
<dbReference type="GO" id="GO:0043625">
    <property type="term" value="C:delta DNA polymerase complex"/>
    <property type="evidence" value="ECO:0007669"/>
    <property type="project" value="InterPro"/>
</dbReference>
<sequence length="435" mass="48416">MADQIFMENLEEYVNDANKIVSYKWLSRTLGVHVNEAKQMLHSFVEKERNEKDNDKISVVYMVSGVSKTDKVHRICVIQEEQLEATKAQLDPVTSCHVYSVQQAKLKDSNALYTADYDLLKEQIFTSNKYSAIKCTLAKLRSADELKISALKINESSTEKSAVKNNKSSTADTKPKKTESDVSKKGGPGKKSSPQGKQGIASMFTKAEKKSAPESEKSVKSAAKGKPKQAGVMSFFNKQSSKPAGKATKKESPVKSKKKRDDDSDEDVKKPKKRRVIESSSESESEEEMMEEEPMPPTPPREATPPPQELTPTPEEPESPIPKTNAEKTNNKNSDVSDATQKGHRRKRKRKLVPKTSIDEDGFMVTEKVWESDSTDASDVEPPPPLVQKSPNPPSQKRSTEESGTKKETKTKAPAKKQSKANTKQTSLMNFFKKS</sequence>
<evidence type="ECO:0000256" key="5">
    <source>
        <dbReference type="SAM" id="MobiDB-lite"/>
    </source>
</evidence>
<dbReference type="EMBL" id="CAIIXF020000007">
    <property type="protein sequence ID" value="CAH1789343.1"/>
    <property type="molecule type" value="Genomic_DNA"/>
</dbReference>
<reference evidence="6" key="1">
    <citation type="submission" date="2022-03" db="EMBL/GenBank/DDBJ databases">
        <authorList>
            <person name="Martin C."/>
        </authorList>
    </citation>
    <scope>NUCLEOTIDE SEQUENCE</scope>
</reference>
<dbReference type="PANTHER" id="PTHR17598:SF13">
    <property type="entry name" value="DNA POLYMERASE DELTA SUBUNIT 3"/>
    <property type="match status" value="1"/>
</dbReference>
<feature type="compositionally biased region" description="Low complexity" evidence="5">
    <location>
        <begin position="190"/>
        <end position="199"/>
    </location>
</feature>
<keyword evidence="4" id="KW-0539">Nucleus</keyword>
<dbReference type="Proteomes" id="UP000749559">
    <property type="component" value="Unassembled WGS sequence"/>
</dbReference>
<dbReference type="InterPro" id="IPR019038">
    <property type="entry name" value="POLD3"/>
</dbReference>
<keyword evidence="3" id="KW-0235">DNA replication</keyword>
<gene>
    <name evidence="6" type="ORF">OFUS_LOCUS14719</name>
</gene>
<comment type="subcellular location">
    <subcellularLocation>
        <location evidence="1">Nucleus</location>
    </subcellularLocation>
</comment>
<proteinExistence type="predicted"/>
<dbReference type="Pfam" id="PF09507">
    <property type="entry name" value="CDC27"/>
    <property type="match status" value="1"/>
</dbReference>
<evidence type="ECO:0000256" key="3">
    <source>
        <dbReference type="ARBA" id="ARBA00022705"/>
    </source>
</evidence>
<dbReference type="GO" id="GO:0006271">
    <property type="term" value="P:DNA strand elongation involved in DNA replication"/>
    <property type="evidence" value="ECO:0007669"/>
    <property type="project" value="TreeGrafter"/>
</dbReference>
<dbReference type="GO" id="GO:0003887">
    <property type="term" value="F:DNA-directed DNA polymerase activity"/>
    <property type="evidence" value="ECO:0007669"/>
    <property type="project" value="TreeGrafter"/>
</dbReference>
<dbReference type="GO" id="GO:0006297">
    <property type="term" value="P:nucleotide-excision repair, DNA gap filling"/>
    <property type="evidence" value="ECO:0007669"/>
    <property type="project" value="TreeGrafter"/>
</dbReference>
<feature type="compositionally biased region" description="Acidic residues" evidence="5">
    <location>
        <begin position="281"/>
        <end position="294"/>
    </location>
</feature>
<keyword evidence="7" id="KW-1185">Reference proteome</keyword>
<evidence type="ECO:0000256" key="1">
    <source>
        <dbReference type="ARBA" id="ARBA00004123"/>
    </source>
</evidence>
<dbReference type="InterPro" id="IPR041913">
    <property type="entry name" value="POLD3_sf"/>
</dbReference>
<accession>A0A8J1TS67</accession>
<feature type="compositionally biased region" description="Pro residues" evidence="5">
    <location>
        <begin position="295"/>
        <end position="309"/>
    </location>
</feature>
<comment type="caution">
    <text evidence="6">The sequence shown here is derived from an EMBL/GenBank/DDBJ whole genome shotgun (WGS) entry which is preliminary data.</text>
</comment>
<evidence type="ECO:0000313" key="7">
    <source>
        <dbReference type="Proteomes" id="UP000749559"/>
    </source>
</evidence>
<evidence type="ECO:0000256" key="2">
    <source>
        <dbReference type="ARBA" id="ARBA00017589"/>
    </source>
</evidence>
<dbReference type="Gene3D" id="3.90.1030.20">
    <property type="entry name" value="DNA polymerase delta, p66 (Cdc27) subunit, wHTH domain"/>
    <property type="match status" value="1"/>
</dbReference>
<feature type="compositionally biased region" description="Pro residues" evidence="5">
    <location>
        <begin position="381"/>
        <end position="394"/>
    </location>
</feature>
<feature type="compositionally biased region" description="Basic and acidic residues" evidence="5">
    <location>
        <begin position="173"/>
        <end position="184"/>
    </location>
</feature>
<feature type="compositionally biased region" description="Polar residues" evidence="5">
    <location>
        <begin position="420"/>
        <end position="429"/>
    </location>
</feature>
<feature type="region of interest" description="Disordered" evidence="5">
    <location>
        <begin position="157"/>
        <end position="435"/>
    </location>
</feature>
<dbReference type="AlphaFoldDB" id="A0A8J1TS67"/>
<dbReference type="PANTHER" id="PTHR17598">
    <property type="entry name" value="DNA POLYMERASE DELTA SUBUNIT 3"/>
    <property type="match status" value="1"/>
</dbReference>
<dbReference type="GO" id="GO:1904161">
    <property type="term" value="P:DNA synthesis involved in UV-damage excision repair"/>
    <property type="evidence" value="ECO:0007669"/>
    <property type="project" value="TreeGrafter"/>
</dbReference>
<dbReference type="FunFam" id="3.90.1030.20:FF:000002">
    <property type="entry name" value="DNA polymerase delta subunit"/>
    <property type="match status" value="1"/>
</dbReference>
<protein>
    <recommendedName>
        <fullName evidence="2">DNA polymerase delta subunit 3</fullName>
    </recommendedName>
</protein>